<accession>A0AA38F009</accession>
<dbReference type="InterPro" id="IPR001944">
    <property type="entry name" value="Glycoside_Hdrlase_35"/>
</dbReference>
<gene>
    <name evidence="1" type="ORF">KI387_032621</name>
</gene>
<name>A0AA38F009_TAXCH</name>
<dbReference type="EMBL" id="JAHRHJ020003813">
    <property type="protein sequence ID" value="KAH9288504.1"/>
    <property type="molecule type" value="Genomic_DNA"/>
</dbReference>
<dbReference type="AlphaFoldDB" id="A0AA38F009"/>
<keyword evidence="2" id="KW-1185">Reference proteome</keyword>
<proteinExistence type="predicted"/>
<comment type="caution">
    <text evidence="1">The sequence shown here is derived from an EMBL/GenBank/DDBJ whole genome shotgun (WGS) entry which is preliminary data.</text>
</comment>
<protein>
    <recommendedName>
        <fullName evidence="3">Beta-galactosidase</fullName>
    </recommendedName>
</protein>
<reference evidence="1 2" key="1">
    <citation type="journal article" date="2021" name="Nat. Plants">
        <title>The Taxus genome provides insights into paclitaxel biosynthesis.</title>
        <authorList>
            <person name="Xiong X."/>
            <person name="Gou J."/>
            <person name="Liao Q."/>
            <person name="Li Y."/>
            <person name="Zhou Q."/>
            <person name="Bi G."/>
            <person name="Li C."/>
            <person name="Du R."/>
            <person name="Wang X."/>
            <person name="Sun T."/>
            <person name="Guo L."/>
            <person name="Liang H."/>
            <person name="Lu P."/>
            <person name="Wu Y."/>
            <person name="Zhang Z."/>
            <person name="Ro D.K."/>
            <person name="Shang Y."/>
            <person name="Huang S."/>
            <person name="Yan J."/>
        </authorList>
    </citation>
    <scope>NUCLEOTIDE SEQUENCE [LARGE SCALE GENOMIC DNA]</scope>
    <source>
        <strain evidence="1">Ta-2019</strain>
    </source>
</reference>
<dbReference type="InterPro" id="IPR008979">
    <property type="entry name" value="Galactose-bd-like_sf"/>
</dbReference>
<evidence type="ECO:0008006" key="3">
    <source>
        <dbReference type="Google" id="ProtNLM"/>
    </source>
</evidence>
<dbReference type="SUPFAM" id="SSF49785">
    <property type="entry name" value="Galactose-binding domain-like"/>
    <property type="match status" value="1"/>
</dbReference>
<organism evidence="1 2">
    <name type="scientific">Taxus chinensis</name>
    <name type="common">Chinese yew</name>
    <name type="synonym">Taxus wallichiana var. chinensis</name>
    <dbReference type="NCBI Taxonomy" id="29808"/>
    <lineage>
        <taxon>Eukaryota</taxon>
        <taxon>Viridiplantae</taxon>
        <taxon>Streptophyta</taxon>
        <taxon>Embryophyta</taxon>
        <taxon>Tracheophyta</taxon>
        <taxon>Spermatophyta</taxon>
        <taxon>Pinopsida</taxon>
        <taxon>Pinidae</taxon>
        <taxon>Conifers II</taxon>
        <taxon>Cupressales</taxon>
        <taxon>Taxaceae</taxon>
        <taxon>Taxus</taxon>
    </lineage>
</organism>
<feature type="non-terminal residue" evidence="1">
    <location>
        <position position="110"/>
    </location>
</feature>
<dbReference type="Proteomes" id="UP000824469">
    <property type="component" value="Unassembled WGS sequence"/>
</dbReference>
<dbReference type="Gene3D" id="2.60.120.260">
    <property type="entry name" value="Galactose-binding domain-like"/>
    <property type="match status" value="1"/>
</dbReference>
<dbReference type="GO" id="GO:0004553">
    <property type="term" value="F:hydrolase activity, hydrolyzing O-glycosyl compounds"/>
    <property type="evidence" value="ECO:0007669"/>
    <property type="project" value="InterPro"/>
</dbReference>
<evidence type="ECO:0000313" key="1">
    <source>
        <dbReference type="EMBL" id="KAH9288504.1"/>
    </source>
</evidence>
<evidence type="ECO:0000313" key="2">
    <source>
        <dbReference type="Proteomes" id="UP000824469"/>
    </source>
</evidence>
<dbReference type="GO" id="GO:0005975">
    <property type="term" value="P:carbohydrate metabolic process"/>
    <property type="evidence" value="ECO:0007669"/>
    <property type="project" value="InterPro"/>
</dbReference>
<feature type="non-terminal residue" evidence="1">
    <location>
        <position position="1"/>
    </location>
</feature>
<dbReference type="PANTHER" id="PTHR23421">
    <property type="entry name" value="BETA-GALACTOSIDASE RELATED"/>
    <property type="match status" value="1"/>
</dbReference>
<sequence>ISSQTTSIQMVFANSNLAGSSNMKRAHIEMVRPNWSWLQEPIGVWESHGFSKFGLVEQIKTTSDSSDYLWYTTSIQVDNGEAFLKDGTRPILHVESLGHDLHVFINGQFA</sequence>